<keyword evidence="7 8" id="KW-0472">Membrane</keyword>
<organism evidence="9 10">
    <name type="scientific">Dactylosporangium maewongense</name>
    <dbReference type="NCBI Taxonomy" id="634393"/>
    <lineage>
        <taxon>Bacteria</taxon>
        <taxon>Bacillati</taxon>
        <taxon>Actinomycetota</taxon>
        <taxon>Actinomycetes</taxon>
        <taxon>Micromonosporales</taxon>
        <taxon>Micromonosporaceae</taxon>
        <taxon>Dactylosporangium</taxon>
    </lineage>
</organism>
<feature type="transmembrane region" description="Helical" evidence="8">
    <location>
        <begin position="127"/>
        <end position="150"/>
    </location>
</feature>
<evidence type="ECO:0000256" key="8">
    <source>
        <dbReference type="RuleBase" id="RU363041"/>
    </source>
</evidence>
<feature type="transmembrane region" description="Helical" evidence="8">
    <location>
        <begin position="170"/>
        <end position="191"/>
    </location>
</feature>
<proteinExistence type="inferred from homology"/>
<sequence length="240" mass="23703">MELIVLLGAGLLGGVVNALAGGATLLTFPALMAVGLPPVVANASNAVALSPSHLAAAVADRDSRPAADRRLRGEVAVAVAGGAAGSLLLLALPARQFQAAVPVLVAAGTVLFAAAPRLRFRGEAGRLSLWVACVYGGFFGAGLGVILSALLTMGAGTDADARRVNARKNVLASAAGLTAVVVFAGTGIVAWPETAAMLAGALAGGWLGGRAAGVMRAGAVRAAVIACGSVLTVVYALRYW</sequence>
<dbReference type="InterPro" id="IPR002781">
    <property type="entry name" value="TM_pro_TauE-like"/>
</dbReference>
<accession>A0ABP4KGW9</accession>
<protein>
    <recommendedName>
        <fullName evidence="8">Probable membrane transporter protein</fullName>
    </recommendedName>
</protein>
<evidence type="ECO:0000256" key="1">
    <source>
        <dbReference type="ARBA" id="ARBA00004651"/>
    </source>
</evidence>
<name>A0ABP4KGW9_9ACTN</name>
<evidence type="ECO:0000256" key="5">
    <source>
        <dbReference type="ARBA" id="ARBA00022692"/>
    </source>
</evidence>
<comment type="caution">
    <text evidence="9">The sequence shown here is derived from an EMBL/GenBank/DDBJ whole genome shotgun (WGS) entry which is preliminary data.</text>
</comment>
<evidence type="ECO:0000256" key="7">
    <source>
        <dbReference type="ARBA" id="ARBA00023136"/>
    </source>
</evidence>
<keyword evidence="4 8" id="KW-1003">Cell membrane</keyword>
<comment type="similarity">
    <text evidence="2 8">Belongs to the 4-toluene sulfonate uptake permease (TSUP) (TC 2.A.102) family.</text>
</comment>
<gene>
    <name evidence="9" type="ORF">GCM10009827_008050</name>
</gene>
<evidence type="ECO:0000313" key="10">
    <source>
        <dbReference type="Proteomes" id="UP001501470"/>
    </source>
</evidence>
<evidence type="ECO:0000256" key="2">
    <source>
        <dbReference type="ARBA" id="ARBA00009142"/>
    </source>
</evidence>
<feature type="transmembrane region" description="Helical" evidence="8">
    <location>
        <begin position="97"/>
        <end position="115"/>
    </location>
</feature>
<keyword evidence="3" id="KW-0813">Transport</keyword>
<evidence type="ECO:0000256" key="4">
    <source>
        <dbReference type="ARBA" id="ARBA00022475"/>
    </source>
</evidence>
<feature type="transmembrane region" description="Helical" evidence="8">
    <location>
        <begin position="71"/>
        <end position="91"/>
    </location>
</feature>
<dbReference type="Pfam" id="PF01925">
    <property type="entry name" value="TauE"/>
    <property type="match status" value="1"/>
</dbReference>
<evidence type="ECO:0000256" key="6">
    <source>
        <dbReference type="ARBA" id="ARBA00022989"/>
    </source>
</evidence>
<comment type="subcellular location">
    <subcellularLocation>
        <location evidence="1 8">Cell membrane</location>
        <topology evidence="1 8">Multi-pass membrane protein</topology>
    </subcellularLocation>
</comment>
<dbReference type="InterPro" id="IPR052017">
    <property type="entry name" value="TSUP"/>
</dbReference>
<evidence type="ECO:0000313" key="9">
    <source>
        <dbReference type="EMBL" id="GAA1500876.1"/>
    </source>
</evidence>
<dbReference type="EMBL" id="BAAAQD010000001">
    <property type="protein sequence ID" value="GAA1500876.1"/>
    <property type="molecule type" value="Genomic_DNA"/>
</dbReference>
<keyword evidence="6 8" id="KW-1133">Transmembrane helix</keyword>
<dbReference type="Proteomes" id="UP001501470">
    <property type="component" value="Unassembled WGS sequence"/>
</dbReference>
<dbReference type="PANTHER" id="PTHR30269">
    <property type="entry name" value="TRANSMEMBRANE PROTEIN YFCA"/>
    <property type="match status" value="1"/>
</dbReference>
<reference evidence="10" key="1">
    <citation type="journal article" date="2019" name="Int. J. Syst. Evol. Microbiol.">
        <title>The Global Catalogue of Microorganisms (GCM) 10K type strain sequencing project: providing services to taxonomists for standard genome sequencing and annotation.</title>
        <authorList>
            <consortium name="The Broad Institute Genomics Platform"/>
            <consortium name="The Broad Institute Genome Sequencing Center for Infectious Disease"/>
            <person name="Wu L."/>
            <person name="Ma J."/>
        </authorList>
    </citation>
    <scope>NUCLEOTIDE SEQUENCE [LARGE SCALE GENOMIC DNA]</scope>
    <source>
        <strain evidence="10">JCM 15933</strain>
    </source>
</reference>
<dbReference type="PANTHER" id="PTHR30269:SF0">
    <property type="entry name" value="MEMBRANE TRANSPORTER PROTEIN YFCA-RELATED"/>
    <property type="match status" value="1"/>
</dbReference>
<keyword evidence="5 8" id="KW-0812">Transmembrane</keyword>
<evidence type="ECO:0000256" key="3">
    <source>
        <dbReference type="ARBA" id="ARBA00022448"/>
    </source>
</evidence>
<keyword evidence="10" id="KW-1185">Reference proteome</keyword>
<dbReference type="RefSeq" id="WP_344499572.1">
    <property type="nucleotide sequence ID" value="NZ_BAAAQD010000001.1"/>
</dbReference>
<feature type="transmembrane region" description="Helical" evidence="8">
    <location>
        <begin position="219"/>
        <end position="237"/>
    </location>
</feature>